<dbReference type="NCBIfam" id="TIGR00257">
    <property type="entry name" value="IMPACT_YIGZ"/>
    <property type="match status" value="1"/>
</dbReference>
<dbReference type="GO" id="GO:0005737">
    <property type="term" value="C:cytoplasm"/>
    <property type="evidence" value="ECO:0007669"/>
    <property type="project" value="TreeGrafter"/>
</dbReference>
<evidence type="ECO:0000313" key="4">
    <source>
        <dbReference type="EMBL" id="HIW84315.1"/>
    </source>
</evidence>
<dbReference type="EMBL" id="DXGF01000145">
    <property type="protein sequence ID" value="HIW84315.1"/>
    <property type="molecule type" value="Genomic_DNA"/>
</dbReference>
<dbReference type="InterPro" id="IPR020569">
    <property type="entry name" value="UPF0029_Impact_CS"/>
</dbReference>
<reference evidence="4" key="1">
    <citation type="journal article" date="2021" name="PeerJ">
        <title>Extensive microbial diversity within the chicken gut microbiome revealed by metagenomics and culture.</title>
        <authorList>
            <person name="Gilroy R."/>
            <person name="Ravi A."/>
            <person name="Getino M."/>
            <person name="Pursley I."/>
            <person name="Horton D.L."/>
            <person name="Alikhan N.F."/>
            <person name="Baker D."/>
            <person name="Gharbi K."/>
            <person name="Hall N."/>
            <person name="Watson M."/>
            <person name="Adriaenssens E.M."/>
            <person name="Foster-Nyarko E."/>
            <person name="Jarju S."/>
            <person name="Secka A."/>
            <person name="Antonio M."/>
            <person name="Oren A."/>
            <person name="Chaudhuri R.R."/>
            <person name="La Ragione R."/>
            <person name="Hildebrand F."/>
            <person name="Pallen M.J."/>
        </authorList>
    </citation>
    <scope>NUCLEOTIDE SEQUENCE</scope>
    <source>
        <strain evidence="4">ChiSxjej1B13-11762</strain>
    </source>
</reference>
<evidence type="ECO:0000259" key="2">
    <source>
        <dbReference type="Pfam" id="PF01205"/>
    </source>
</evidence>
<dbReference type="Proteomes" id="UP000824263">
    <property type="component" value="Unassembled WGS sequence"/>
</dbReference>
<evidence type="ECO:0000259" key="3">
    <source>
        <dbReference type="Pfam" id="PF09186"/>
    </source>
</evidence>
<dbReference type="Pfam" id="PF01205">
    <property type="entry name" value="Impact_N"/>
    <property type="match status" value="1"/>
</dbReference>
<evidence type="ECO:0000256" key="1">
    <source>
        <dbReference type="ARBA" id="ARBA00007665"/>
    </source>
</evidence>
<dbReference type="GO" id="GO:0006446">
    <property type="term" value="P:regulation of translational initiation"/>
    <property type="evidence" value="ECO:0007669"/>
    <property type="project" value="TreeGrafter"/>
</dbReference>
<organism evidence="4 5">
    <name type="scientific">Candidatus Dorea gallistercoris</name>
    <dbReference type="NCBI Taxonomy" id="2838542"/>
    <lineage>
        <taxon>Bacteria</taxon>
        <taxon>Bacillati</taxon>
        <taxon>Bacillota</taxon>
        <taxon>Clostridia</taxon>
        <taxon>Lachnospirales</taxon>
        <taxon>Lachnospiraceae</taxon>
        <taxon>Dorea</taxon>
    </lineage>
</organism>
<dbReference type="InterPro" id="IPR001498">
    <property type="entry name" value="Impact_N"/>
</dbReference>
<dbReference type="Pfam" id="PF09186">
    <property type="entry name" value="DUF1949"/>
    <property type="match status" value="1"/>
</dbReference>
<comment type="similarity">
    <text evidence="1">Belongs to the IMPACT family.</text>
</comment>
<dbReference type="InterPro" id="IPR020568">
    <property type="entry name" value="Ribosomal_Su5_D2-typ_SF"/>
</dbReference>
<protein>
    <submittedName>
        <fullName evidence="4">YigZ family protein</fullName>
    </submittedName>
</protein>
<dbReference type="InterPro" id="IPR023582">
    <property type="entry name" value="Impact"/>
</dbReference>
<dbReference type="Gene3D" id="3.30.70.240">
    <property type="match status" value="1"/>
</dbReference>
<dbReference type="InterPro" id="IPR035647">
    <property type="entry name" value="EFG_III/V"/>
</dbReference>
<feature type="domain" description="Impact N-terminal" evidence="2">
    <location>
        <begin position="19"/>
        <end position="123"/>
    </location>
</feature>
<dbReference type="PANTHER" id="PTHR16301">
    <property type="entry name" value="IMPACT-RELATED"/>
    <property type="match status" value="1"/>
</dbReference>
<dbReference type="InterPro" id="IPR036956">
    <property type="entry name" value="Impact_N_sf"/>
</dbReference>
<dbReference type="InterPro" id="IPR015269">
    <property type="entry name" value="UPF0029_Impact_C"/>
</dbReference>
<sequence>MREEYRIIYQGAQAQIAEKKSRFIATVVSVETEEEALGFIESMRKKYWDATHNCYAYVIGDRQEIQRCSDDGEPSGTAGRPMLEVLCGEGIHNAAVVVTRYFGGTLLGTGGLIRAYSLAVQEGLASSEIITRIPGMKLTMTVDYTELGKIQYLLGQRGLAAQDEVYAQNVKLAVLVPETEVLKLKEILTEETSGRILWEGEEKCGIGRRGGKWREL</sequence>
<dbReference type="SUPFAM" id="SSF54211">
    <property type="entry name" value="Ribosomal protein S5 domain 2-like"/>
    <property type="match status" value="1"/>
</dbReference>
<reference evidence="4" key="2">
    <citation type="submission" date="2021-04" db="EMBL/GenBank/DDBJ databases">
        <authorList>
            <person name="Gilroy R."/>
        </authorList>
    </citation>
    <scope>NUCLEOTIDE SEQUENCE</scope>
    <source>
        <strain evidence="4">ChiSxjej1B13-11762</strain>
    </source>
</reference>
<dbReference type="PROSITE" id="PS00910">
    <property type="entry name" value="UPF0029"/>
    <property type="match status" value="1"/>
</dbReference>
<dbReference type="AlphaFoldDB" id="A0A9D1UF94"/>
<dbReference type="SUPFAM" id="SSF54980">
    <property type="entry name" value="EF-G C-terminal domain-like"/>
    <property type="match status" value="1"/>
</dbReference>
<accession>A0A9D1UF94</accession>
<comment type="caution">
    <text evidence="4">The sequence shown here is derived from an EMBL/GenBank/DDBJ whole genome shotgun (WGS) entry which is preliminary data.</text>
</comment>
<dbReference type="Gene3D" id="3.30.230.30">
    <property type="entry name" value="Impact, N-terminal domain"/>
    <property type="match status" value="1"/>
</dbReference>
<dbReference type="InterPro" id="IPR015796">
    <property type="entry name" value="Impact_YigZ-like"/>
</dbReference>
<feature type="domain" description="UPF0029" evidence="3">
    <location>
        <begin position="141"/>
        <end position="195"/>
    </location>
</feature>
<evidence type="ECO:0000313" key="5">
    <source>
        <dbReference type="Proteomes" id="UP000824263"/>
    </source>
</evidence>
<proteinExistence type="inferred from homology"/>
<gene>
    <name evidence="4" type="ORF">H9873_08330</name>
</gene>
<name>A0A9D1UF94_9FIRM</name>
<dbReference type="PANTHER" id="PTHR16301:SF20">
    <property type="entry name" value="IMPACT FAMILY MEMBER YIGZ"/>
    <property type="match status" value="1"/>
</dbReference>